<dbReference type="InterPro" id="IPR039519">
    <property type="entry name" value="YokE-like_PH"/>
</dbReference>
<sequence length="186" mass="20515">MTMTRPATWLPDPLDDSLLRYWDGQRWTFHTAMRPAVPQPAPVAPPPVAATPMLRPDIAEALDRTRGTLIGSMKEVKLLETYLLPEERVLALCGAQGQGHGVLACTNRRLLFLFVGIVTKQFLHVSWNDVKHVHYDRRSTRFAVYTTKLTKRAVPAFAVQVSSMQDATAIGSAAQAAAAAPRLDVV</sequence>
<evidence type="ECO:0000259" key="2">
    <source>
        <dbReference type="Pfam" id="PF14470"/>
    </source>
</evidence>
<dbReference type="InterPro" id="IPR018929">
    <property type="entry name" value="DUF2510"/>
</dbReference>
<evidence type="ECO:0000313" key="4">
    <source>
        <dbReference type="Proteomes" id="UP000763557"/>
    </source>
</evidence>
<keyword evidence="4" id="KW-1185">Reference proteome</keyword>
<accession>A0ABX2F6K5</accession>
<name>A0ABX2F6K5_9PSEU</name>
<proteinExistence type="predicted"/>
<evidence type="ECO:0000259" key="1">
    <source>
        <dbReference type="Pfam" id="PF10708"/>
    </source>
</evidence>
<feature type="domain" description="YokE-like PH" evidence="2">
    <location>
        <begin position="85"/>
        <end position="139"/>
    </location>
</feature>
<organism evidence="3 4">
    <name type="scientific">Kibdelosporangium persicum</name>
    <dbReference type="NCBI Taxonomy" id="2698649"/>
    <lineage>
        <taxon>Bacteria</taxon>
        <taxon>Bacillati</taxon>
        <taxon>Actinomycetota</taxon>
        <taxon>Actinomycetes</taxon>
        <taxon>Pseudonocardiales</taxon>
        <taxon>Pseudonocardiaceae</taxon>
        <taxon>Kibdelosporangium</taxon>
    </lineage>
</organism>
<dbReference type="Pfam" id="PF14470">
    <property type="entry name" value="bPH_3"/>
    <property type="match status" value="1"/>
</dbReference>
<dbReference type="Proteomes" id="UP000763557">
    <property type="component" value="Unassembled WGS sequence"/>
</dbReference>
<dbReference type="EMBL" id="JAAATY010000012">
    <property type="protein sequence ID" value="NRN66979.1"/>
    <property type="molecule type" value="Genomic_DNA"/>
</dbReference>
<reference evidence="3 4" key="1">
    <citation type="submission" date="2020-01" db="EMBL/GenBank/DDBJ databases">
        <title>Kibdelosporangium persica a novel Actinomycetes from a hot desert in Iran.</title>
        <authorList>
            <person name="Safaei N."/>
            <person name="Zaburannyi N."/>
            <person name="Mueller R."/>
            <person name="Wink J."/>
        </authorList>
    </citation>
    <scope>NUCLEOTIDE SEQUENCE [LARGE SCALE GENOMIC DNA]</scope>
    <source>
        <strain evidence="3 4">4NS15</strain>
    </source>
</reference>
<comment type="caution">
    <text evidence="3">The sequence shown here is derived from an EMBL/GenBank/DDBJ whole genome shotgun (WGS) entry which is preliminary data.</text>
</comment>
<evidence type="ECO:0000313" key="3">
    <source>
        <dbReference type="EMBL" id="NRN66979.1"/>
    </source>
</evidence>
<protein>
    <recommendedName>
        <fullName evidence="5">DUF2510 domain-containing protein</fullName>
    </recommendedName>
</protein>
<feature type="domain" description="DUF2510" evidence="1">
    <location>
        <begin position="7"/>
        <end position="39"/>
    </location>
</feature>
<dbReference type="Pfam" id="PF10708">
    <property type="entry name" value="DUF2510"/>
    <property type="match status" value="1"/>
</dbReference>
<gene>
    <name evidence="3" type="ORF">GC106_42120</name>
</gene>
<evidence type="ECO:0008006" key="5">
    <source>
        <dbReference type="Google" id="ProtNLM"/>
    </source>
</evidence>